<dbReference type="GO" id="GO:0016020">
    <property type="term" value="C:membrane"/>
    <property type="evidence" value="ECO:0007669"/>
    <property type="project" value="InterPro"/>
</dbReference>
<gene>
    <name evidence="6" type="ORF">RradSPS_0181</name>
    <name evidence="7" type="ORF">SIL72_02420</name>
</gene>
<dbReference type="SMART" id="SM00382">
    <property type="entry name" value="AAA"/>
    <property type="match status" value="1"/>
</dbReference>
<dbReference type="PROSITE" id="PS00211">
    <property type="entry name" value="ABC_TRANSPORTER_1"/>
    <property type="match status" value="1"/>
</dbReference>
<dbReference type="EMBL" id="JAWXXX010000001">
    <property type="protein sequence ID" value="MDX5892875.1"/>
    <property type="molecule type" value="Genomic_DNA"/>
</dbReference>
<reference evidence="6 8" key="1">
    <citation type="submission" date="2014-03" db="EMBL/GenBank/DDBJ databases">
        <title>Complete genome sequence of the Radio-Resistant Rubrobacter radiotolerans RSPS-4.</title>
        <authorList>
            <person name="Egas C.C."/>
            <person name="Barroso C.C."/>
            <person name="Froufe H.J.C."/>
            <person name="Pacheco J.J."/>
            <person name="Albuquerque L.L."/>
            <person name="da Costa M.M.S."/>
        </authorList>
    </citation>
    <scope>NUCLEOTIDE SEQUENCE [LARGE SCALE GENOMIC DNA]</scope>
    <source>
        <strain evidence="6 8">RSPS-4</strain>
    </source>
</reference>
<keyword evidence="2" id="KW-0813">Transport</keyword>
<dbReference type="PANTHER" id="PTHR46743:SF2">
    <property type="entry name" value="TEICHOIC ACIDS EXPORT ATP-BINDING PROTEIN TAGH"/>
    <property type="match status" value="1"/>
</dbReference>
<dbReference type="eggNOG" id="COG1134">
    <property type="taxonomic scope" value="Bacteria"/>
</dbReference>
<proteinExistence type="inferred from homology"/>
<evidence type="ECO:0000256" key="1">
    <source>
        <dbReference type="ARBA" id="ARBA00005417"/>
    </source>
</evidence>
<feature type="domain" description="ABC transporter" evidence="5">
    <location>
        <begin position="25"/>
        <end position="248"/>
    </location>
</feature>
<dbReference type="InterPro" id="IPR029439">
    <property type="entry name" value="Wzt_C"/>
</dbReference>
<evidence type="ECO:0000256" key="3">
    <source>
        <dbReference type="ARBA" id="ARBA00022741"/>
    </source>
</evidence>
<dbReference type="CDD" id="cd10147">
    <property type="entry name" value="Wzt_C-like"/>
    <property type="match status" value="1"/>
</dbReference>
<organism evidence="6 8">
    <name type="scientific">Rubrobacter radiotolerans</name>
    <name type="common">Arthrobacter radiotolerans</name>
    <dbReference type="NCBI Taxonomy" id="42256"/>
    <lineage>
        <taxon>Bacteria</taxon>
        <taxon>Bacillati</taxon>
        <taxon>Actinomycetota</taxon>
        <taxon>Rubrobacteria</taxon>
        <taxon>Rubrobacterales</taxon>
        <taxon>Rubrobacteraceae</taxon>
        <taxon>Rubrobacter</taxon>
    </lineage>
</organism>
<dbReference type="InterPro" id="IPR003439">
    <property type="entry name" value="ABC_transporter-like_ATP-bd"/>
</dbReference>
<dbReference type="GO" id="GO:0005524">
    <property type="term" value="F:ATP binding"/>
    <property type="evidence" value="ECO:0007669"/>
    <property type="project" value="UniProtKB-KW"/>
</dbReference>
<keyword evidence="8" id="KW-1185">Reference proteome</keyword>
<comment type="similarity">
    <text evidence="1">Belongs to the ABC transporter superfamily.</text>
</comment>
<reference evidence="7" key="2">
    <citation type="submission" date="2023-11" db="EMBL/GenBank/DDBJ databases">
        <title>MicrobeMod: A computational toolkit for identifying prokaryotic methylation and restriction-modification with nanopore sequencing.</title>
        <authorList>
            <person name="Crits-Christoph A."/>
            <person name="Kang S.C."/>
            <person name="Lee H."/>
            <person name="Ostrov N."/>
        </authorList>
    </citation>
    <scope>NUCLEOTIDE SEQUENCE</scope>
    <source>
        <strain evidence="7">ATCC 51242</strain>
    </source>
</reference>
<keyword evidence="3" id="KW-0547">Nucleotide-binding</keyword>
<dbReference type="Proteomes" id="UP001281130">
    <property type="component" value="Unassembled WGS sequence"/>
</dbReference>
<dbReference type="GO" id="GO:0140359">
    <property type="term" value="F:ABC-type transporter activity"/>
    <property type="evidence" value="ECO:0007669"/>
    <property type="project" value="InterPro"/>
</dbReference>
<dbReference type="STRING" id="42256.RradSPS_0181"/>
<dbReference type="Gene3D" id="2.70.50.60">
    <property type="entry name" value="abc- transporter (atp binding component) like domain"/>
    <property type="match status" value="1"/>
</dbReference>
<evidence type="ECO:0000256" key="2">
    <source>
        <dbReference type="ARBA" id="ARBA00022448"/>
    </source>
</evidence>
<evidence type="ECO:0000256" key="4">
    <source>
        <dbReference type="ARBA" id="ARBA00022840"/>
    </source>
</evidence>
<dbReference type="PANTHER" id="PTHR46743">
    <property type="entry name" value="TEICHOIC ACIDS EXPORT ATP-BINDING PROTEIN TAGH"/>
    <property type="match status" value="1"/>
</dbReference>
<dbReference type="GO" id="GO:0016887">
    <property type="term" value="F:ATP hydrolysis activity"/>
    <property type="evidence" value="ECO:0007669"/>
    <property type="project" value="InterPro"/>
</dbReference>
<sequence>MSATPGSISLRGVSKSFRVYDGGKARLLDALTFGRADRGRDFWALRDVDLEVERGTTMGVLGRNGAGKSTLLRVIAGNLRPTRGEVRVAGQPIFLQMGAGFNPDYTGRENVMLNGLVLGLERKKILERFDEIEAFADIGEFIDQPVRTYSSGMRSRLGFAVAVNVEPDILIVDEALSVGDAVFKQMGLQKMRELRDRGSTILLVSHSIGTVRGFCTRAALMHQGRLIASGDTAEIADRYQALLSGSARGSGVPEGFKYEPEGLGDDEEAEAVERDPLLADESLKKTGLRHGTGEVKVSDVEVLGPDGGPVGVLRPGDEIRVRLHLLAREDVEGVKVGITFRNQTGLEVFSTDTVHEGLAPESLMAGKRVFVDFTVGLALKPGNYGIVAHVSSAGKKKTYYDWLGVAATFKLNKLDSKDVVPGLVRLPSRAEVGRRD</sequence>
<dbReference type="SUPFAM" id="SSF52540">
    <property type="entry name" value="P-loop containing nucleoside triphosphate hydrolases"/>
    <property type="match status" value="1"/>
</dbReference>
<dbReference type="KEGG" id="rrd:RradSPS_0181"/>
<dbReference type="OrthoDB" id="9778870at2"/>
<dbReference type="InterPro" id="IPR050683">
    <property type="entry name" value="Bact_Polysacc_Export_ATP-bd"/>
</dbReference>
<keyword evidence="4 7" id="KW-0067">ATP-binding</keyword>
<dbReference type="Pfam" id="PF14524">
    <property type="entry name" value="Wzt_C"/>
    <property type="match status" value="1"/>
</dbReference>
<dbReference type="HOGENOM" id="CLU_000604_101_1_11"/>
<evidence type="ECO:0000313" key="6">
    <source>
        <dbReference type="EMBL" id="AHY45464.1"/>
    </source>
</evidence>
<dbReference type="Gene3D" id="3.40.50.300">
    <property type="entry name" value="P-loop containing nucleotide triphosphate hydrolases"/>
    <property type="match status" value="1"/>
</dbReference>
<dbReference type="InterPro" id="IPR027417">
    <property type="entry name" value="P-loop_NTPase"/>
</dbReference>
<dbReference type="InterPro" id="IPR017871">
    <property type="entry name" value="ABC_transporter-like_CS"/>
</dbReference>
<evidence type="ECO:0000259" key="5">
    <source>
        <dbReference type="PROSITE" id="PS50893"/>
    </source>
</evidence>
<protein>
    <submittedName>
        <fullName evidence="6 7">ABC transporter</fullName>
    </submittedName>
</protein>
<dbReference type="Pfam" id="PF00005">
    <property type="entry name" value="ABC_tran"/>
    <property type="match status" value="1"/>
</dbReference>
<dbReference type="EMBL" id="CP007514">
    <property type="protein sequence ID" value="AHY45464.1"/>
    <property type="molecule type" value="Genomic_DNA"/>
</dbReference>
<dbReference type="CDD" id="cd03220">
    <property type="entry name" value="ABC_KpsT_Wzt"/>
    <property type="match status" value="1"/>
</dbReference>
<dbReference type="PATRIC" id="fig|42256.3.peg.184"/>
<dbReference type="InterPro" id="IPR003593">
    <property type="entry name" value="AAA+_ATPase"/>
</dbReference>
<accession>A0A023X090</accession>
<dbReference type="PROSITE" id="PS50893">
    <property type="entry name" value="ABC_TRANSPORTER_2"/>
    <property type="match status" value="1"/>
</dbReference>
<dbReference type="InterPro" id="IPR015860">
    <property type="entry name" value="ABC_transpr_TagH-like"/>
</dbReference>
<dbReference type="AlphaFoldDB" id="A0A023X090"/>
<dbReference type="RefSeq" id="WP_143533796.1">
    <property type="nucleotide sequence ID" value="NZ_CP007514.1"/>
</dbReference>
<evidence type="ECO:0000313" key="7">
    <source>
        <dbReference type="EMBL" id="MDX5892875.1"/>
    </source>
</evidence>
<name>A0A023X090_RUBRA</name>
<evidence type="ECO:0000313" key="8">
    <source>
        <dbReference type="Proteomes" id="UP000025229"/>
    </source>
</evidence>
<dbReference type="Proteomes" id="UP000025229">
    <property type="component" value="Chromosome"/>
</dbReference>